<dbReference type="EMBL" id="MSFL01000019">
    <property type="protein sequence ID" value="PWY77029.1"/>
    <property type="molecule type" value="Genomic_DNA"/>
</dbReference>
<dbReference type="AlphaFoldDB" id="A0A317VTW6"/>
<dbReference type="OrthoDB" id="4207132at2759"/>
<evidence type="ECO:0000313" key="2">
    <source>
        <dbReference type="Proteomes" id="UP000247233"/>
    </source>
</evidence>
<protein>
    <submittedName>
        <fullName evidence="1">Uncharacterized protein</fullName>
    </submittedName>
</protein>
<dbReference type="RefSeq" id="XP_025397790.1">
    <property type="nucleotide sequence ID" value="XM_025548666.1"/>
</dbReference>
<accession>A0A317VTW6</accession>
<dbReference type="Proteomes" id="UP000247233">
    <property type="component" value="Unassembled WGS sequence"/>
</dbReference>
<dbReference type="STRING" id="1448321.A0A317VTW6"/>
<reference evidence="1 2" key="1">
    <citation type="submission" date="2016-12" db="EMBL/GenBank/DDBJ databases">
        <title>The genomes of Aspergillus section Nigri reveals drivers in fungal speciation.</title>
        <authorList>
            <consortium name="DOE Joint Genome Institute"/>
            <person name="Vesth T.C."/>
            <person name="Nybo J."/>
            <person name="Theobald S."/>
            <person name="Brandl J."/>
            <person name="Frisvad J.C."/>
            <person name="Nielsen K.F."/>
            <person name="Lyhne E.K."/>
            <person name="Kogle M.E."/>
            <person name="Kuo A."/>
            <person name="Riley R."/>
            <person name="Clum A."/>
            <person name="Nolan M."/>
            <person name="Lipzen A."/>
            <person name="Salamov A."/>
            <person name="Henrissat B."/>
            <person name="Wiebenga A."/>
            <person name="De Vries R.P."/>
            <person name="Grigoriev I.V."/>
            <person name="Mortensen U.H."/>
            <person name="Andersen M.R."/>
            <person name="Baker S.E."/>
        </authorList>
    </citation>
    <scope>NUCLEOTIDE SEQUENCE [LARGE SCALE GENOMIC DNA]</scope>
    <source>
        <strain evidence="1 2">CBS 117.55</strain>
    </source>
</reference>
<keyword evidence="2" id="KW-1185">Reference proteome</keyword>
<comment type="caution">
    <text evidence="1">The sequence shown here is derived from an EMBL/GenBank/DDBJ whole genome shotgun (WGS) entry which is preliminary data.</text>
</comment>
<proteinExistence type="predicted"/>
<dbReference type="VEuPathDB" id="FungiDB:BO70DRAFT_70694"/>
<evidence type="ECO:0000313" key="1">
    <source>
        <dbReference type="EMBL" id="PWY77029.1"/>
    </source>
</evidence>
<dbReference type="GeneID" id="37070903"/>
<name>A0A317VTW6_9EURO</name>
<organism evidence="1 2">
    <name type="scientific">Aspergillus heteromorphus CBS 117.55</name>
    <dbReference type="NCBI Taxonomy" id="1448321"/>
    <lineage>
        <taxon>Eukaryota</taxon>
        <taxon>Fungi</taxon>
        <taxon>Dikarya</taxon>
        <taxon>Ascomycota</taxon>
        <taxon>Pezizomycotina</taxon>
        <taxon>Eurotiomycetes</taxon>
        <taxon>Eurotiomycetidae</taxon>
        <taxon>Eurotiales</taxon>
        <taxon>Aspergillaceae</taxon>
        <taxon>Aspergillus</taxon>
        <taxon>Aspergillus subgen. Circumdati</taxon>
    </lineage>
</organism>
<sequence>MARYVPHWLQGSIITIAKGGNTTSWKPVECMAELPIEAYQHDRIGDGRMPYVQLDLLCHRVSDTSTQAIISVFLQIPWTGTESARRDERAKQASQTQPDGFRLLLEAYRRLDAGNCTHTPSFLGASATIQGLDSWVPGGFVYYIGYTQVPGTQLGNSMIGRGFFYECPPEKQDVIREAFKEALISMGECGVASRSFPNPRHLYWLEESQKIFVTGSFQVSKRPWVWEPVEWIRWGLQEPPEEVFLLDLCDDRG</sequence>
<gene>
    <name evidence="1" type="ORF">BO70DRAFT_70694</name>
</gene>